<dbReference type="Proteomes" id="UP001549077">
    <property type="component" value="Unassembled WGS sequence"/>
</dbReference>
<dbReference type="Pfam" id="PF01042">
    <property type="entry name" value="Ribonuc_L-PSP"/>
    <property type="match status" value="1"/>
</dbReference>
<dbReference type="InterPro" id="IPR035959">
    <property type="entry name" value="RutC-like_sf"/>
</dbReference>
<proteinExistence type="predicted"/>
<evidence type="ECO:0000313" key="1">
    <source>
        <dbReference type="EMBL" id="MET3752743.1"/>
    </source>
</evidence>
<dbReference type="SUPFAM" id="SSF55298">
    <property type="entry name" value="YjgF-like"/>
    <property type="match status" value="1"/>
</dbReference>
<reference evidence="1 2" key="1">
    <citation type="submission" date="2024-06" db="EMBL/GenBank/DDBJ databases">
        <title>Genomic Encyclopedia of Type Strains, Phase IV (KMG-IV): sequencing the most valuable type-strain genomes for metagenomic binning, comparative biology and taxonomic classification.</title>
        <authorList>
            <person name="Goeker M."/>
        </authorList>
    </citation>
    <scope>NUCLEOTIDE SEQUENCE [LARGE SCALE GENOMIC DNA]</scope>
    <source>
        <strain evidence="1 2">DSM 29288</strain>
    </source>
</reference>
<dbReference type="EMBL" id="JBEPMY010000001">
    <property type="protein sequence ID" value="MET3752743.1"/>
    <property type="molecule type" value="Genomic_DNA"/>
</dbReference>
<organism evidence="1 2">
    <name type="scientific">Rhizobium binae</name>
    <dbReference type="NCBI Taxonomy" id="1138190"/>
    <lineage>
        <taxon>Bacteria</taxon>
        <taxon>Pseudomonadati</taxon>
        <taxon>Pseudomonadota</taxon>
        <taxon>Alphaproteobacteria</taxon>
        <taxon>Hyphomicrobiales</taxon>
        <taxon>Rhizobiaceae</taxon>
        <taxon>Rhizobium/Agrobacterium group</taxon>
        <taxon>Rhizobium</taxon>
    </lineage>
</organism>
<evidence type="ECO:0000313" key="2">
    <source>
        <dbReference type="Proteomes" id="UP001549077"/>
    </source>
</evidence>
<gene>
    <name evidence="1" type="ORF">ABID08_000082</name>
</gene>
<sequence length="165" mass="18617">MLPRHAIIQWKEPIIANSNPSKKAENHGVAWERAFGHVQAVQVKDTIYVSGQLSHDDNGNLVAPAELDEDKRRADFSQMESQIRQTYVNAKTLLARYGATLDDVVEETLYVLDVPSAFAAGYKVRKEMYGTDVPQCASNLISGFRRWLSPADRRNHVPGNHQPFR</sequence>
<dbReference type="CDD" id="cd00448">
    <property type="entry name" value="YjgF_YER057c_UK114_family"/>
    <property type="match status" value="1"/>
</dbReference>
<name>A0ABV2MBH9_9HYPH</name>
<dbReference type="Gene3D" id="3.30.1330.40">
    <property type="entry name" value="RutC-like"/>
    <property type="match status" value="1"/>
</dbReference>
<dbReference type="InterPro" id="IPR006175">
    <property type="entry name" value="YjgF/YER057c/UK114"/>
</dbReference>
<protein>
    <submittedName>
        <fullName evidence="1">Enamine deaminase RidA (YjgF/YER057c/UK114 family)</fullName>
    </submittedName>
</protein>
<keyword evidence="2" id="KW-1185">Reference proteome</keyword>
<accession>A0ABV2MBH9</accession>
<comment type="caution">
    <text evidence="1">The sequence shown here is derived from an EMBL/GenBank/DDBJ whole genome shotgun (WGS) entry which is preliminary data.</text>
</comment>